<dbReference type="InterPro" id="IPR004875">
    <property type="entry name" value="DDE_SF_endonuclease_dom"/>
</dbReference>
<dbReference type="EMBL" id="KN831988">
    <property type="protein sequence ID" value="KIO01470.1"/>
    <property type="molecule type" value="Genomic_DNA"/>
</dbReference>
<dbReference type="AlphaFoldDB" id="A0A0C3NKJ8"/>
<dbReference type="InterPro" id="IPR050863">
    <property type="entry name" value="CenT-Element_Derived"/>
</dbReference>
<dbReference type="InParanoid" id="A0A0C3NKJ8"/>
<dbReference type="Proteomes" id="UP000054217">
    <property type="component" value="Unassembled WGS sequence"/>
</dbReference>
<reference evidence="3" key="2">
    <citation type="submission" date="2015-01" db="EMBL/GenBank/DDBJ databases">
        <title>Evolutionary Origins and Diversification of the Mycorrhizal Mutualists.</title>
        <authorList>
            <consortium name="DOE Joint Genome Institute"/>
            <consortium name="Mycorrhizal Genomics Consortium"/>
            <person name="Kohler A."/>
            <person name="Kuo A."/>
            <person name="Nagy L.G."/>
            <person name="Floudas D."/>
            <person name="Copeland A."/>
            <person name="Barry K.W."/>
            <person name="Cichocki N."/>
            <person name="Veneault-Fourrey C."/>
            <person name="LaButti K."/>
            <person name="Lindquist E.A."/>
            <person name="Lipzen A."/>
            <person name="Lundell T."/>
            <person name="Morin E."/>
            <person name="Murat C."/>
            <person name="Riley R."/>
            <person name="Ohm R."/>
            <person name="Sun H."/>
            <person name="Tunlid A."/>
            <person name="Henrissat B."/>
            <person name="Grigoriev I.V."/>
            <person name="Hibbett D.S."/>
            <person name="Martin F."/>
        </authorList>
    </citation>
    <scope>NUCLEOTIDE SEQUENCE [LARGE SCALE GENOMIC DNA]</scope>
    <source>
        <strain evidence="3">Marx 270</strain>
    </source>
</reference>
<proteinExistence type="predicted"/>
<dbReference type="OrthoDB" id="2618249at2759"/>
<evidence type="ECO:0000259" key="1">
    <source>
        <dbReference type="Pfam" id="PF03184"/>
    </source>
</evidence>
<dbReference type="GO" id="GO:0005634">
    <property type="term" value="C:nucleus"/>
    <property type="evidence" value="ECO:0007669"/>
    <property type="project" value="TreeGrafter"/>
</dbReference>
<keyword evidence="3" id="KW-1185">Reference proteome</keyword>
<reference evidence="2 3" key="1">
    <citation type="submission" date="2014-04" db="EMBL/GenBank/DDBJ databases">
        <authorList>
            <consortium name="DOE Joint Genome Institute"/>
            <person name="Kuo A."/>
            <person name="Kohler A."/>
            <person name="Costa M.D."/>
            <person name="Nagy L.G."/>
            <person name="Floudas D."/>
            <person name="Copeland A."/>
            <person name="Barry K.W."/>
            <person name="Cichocki N."/>
            <person name="Veneault-Fourrey C."/>
            <person name="LaButti K."/>
            <person name="Lindquist E.A."/>
            <person name="Lipzen A."/>
            <person name="Lundell T."/>
            <person name="Morin E."/>
            <person name="Murat C."/>
            <person name="Sun H."/>
            <person name="Tunlid A."/>
            <person name="Henrissat B."/>
            <person name="Grigoriev I.V."/>
            <person name="Hibbett D.S."/>
            <person name="Martin F."/>
            <person name="Nordberg H.P."/>
            <person name="Cantor M.N."/>
            <person name="Hua S.X."/>
        </authorList>
    </citation>
    <scope>NUCLEOTIDE SEQUENCE [LARGE SCALE GENOMIC DNA]</scope>
    <source>
        <strain evidence="2 3">Marx 270</strain>
    </source>
</reference>
<feature type="non-terminal residue" evidence="2">
    <location>
        <position position="1"/>
    </location>
</feature>
<dbReference type="PANTHER" id="PTHR19303:SF73">
    <property type="entry name" value="PROTEIN PDC2"/>
    <property type="match status" value="1"/>
</dbReference>
<dbReference type="STRING" id="870435.A0A0C3NKJ8"/>
<accession>A0A0C3NKJ8</accession>
<sequence length="125" mass="14673">IREYRRHGKAGSVDLEAVEEECTRCCQILAKFAPKDRFNFDETGFFPYAPPDRGLATKQMSGKKKEKFRITVGLGCNADGSEKLEPFFIRRFGKPRCFKKDTPEQWGFYYRHNKKAWMTSELFEE</sequence>
<name>A0A0C3NKJ8_PISTI</name>
<dbReference type="Pfam" id="PF03184">
    <property type="entry name" value="DDE_1"/>
    <property type="match status" value="1"/>
</dbReference>
<evidence type="ECO:0000313" key="3">
    <source>
        <dbReference type="Proteomes" id="UP000054217"/>
    </source>
</evidence>
<feature type="domain" description="DDE-1" evidence="1">
    <location>
        <begin position="69"/>
        <end position="125"/>
    </location>
</feature>
<gene>
    <name evidence="2" type="ORF">M404DRAFT_150218</name>
</gene>
<organism evidence="2 3">
    <name type="scientific">Pisolithus tinctorius Marx 270</name>
    <dbReference type="NCBI Taxonomy" id="870435"/>
    <lineage>
        <taxon>Eukaryota</taxon>
        <taxon>Fungi</taxon>
        <taxon>Dikarya</taxon>
        <taxon>Basidiomycota</taxon>
        <taxon>Agaricomycotina</taxon>
        <taxon>Agaricomycetes</taxon>
        <taxon>Agaricomycetidae</taxon>
        <taxon>Boletales</taxon>
        <taxon>Sclerodermatineae</taxon>
        <taxon>Pisolithaceae</taxon>
        <taxon>Pisolithus</taxon>
    </lineage>
</organism>
<evidence type="ECO:0000313" key="2">
    <source>
        <dbReference type="EMBL" id="KIO01470.1"/>
    </source>
</evidence>
<dbReference type="PANTHER" id="PTHR19303">
    <property type="entry name" value="TRANSPOSON"/>
    <property type="match status" value="1"/>
</dbReference>
<protein>
    <recommendedName>
        <fullName evidence="1">DDE-1 domain-containing protein</fullName>
    </recommendedName>
</protein>
<dbReference type="GO" id="GO:0003677">
    <property type="term" value="F:DNA binding"/>
    <property type="evidence" value="ECO:0007669"/>
    <property type="project" value="TreeGrafter"/>
</dbReference>
<dbReference type="HOGENOM" id="CLU_018294_5_2_1"/>